<dbReference type="PROSITE" id="PS51192">
    <property type="entry name" value="HELICASE_ATP_BIND_1"/>
    <property type="match status" value="1"/>
</dbReference>
<feature type="region of interest" description="Disordered" evidence="4">
    <location>
        <begin position="1601"/>
        <end position="1676"/>
    </location>
</feature>
<dbReference type="SMART" id="SM00487">
    <property type="entry name" value="DEXDc"/>
    <property type="match status" value="1"/>
</dbReference>
<dbReference type="Pfam" id="PF00271">
    <property type="entry name" value="Helicase_C"/>
    <property type="match status" value="1"/>
</dbReference>
<feature type="domain" description="Helicase C-terminal" evidence="6">
    <location>
        <begin position="1037"/>
        <end position="1200"/>
    </location>
</feature>
<evidence type="ECO:0000259" key="6">
    <source>
        <dbReference type="PROSITE" id="PS51194"/>
    </source>
</evidence>
<dbReference type="Gene3D" id="3.40.50.10810">
    <property type="entry name" value="Tandem AAA-ATPase domain"/>
    <property type="match status" value="1"/>
</dbReference>
<proteinExistence type="predicted"/>
<feature type="domain" description="Helicase ATP-binding" evidence="5">
    <location>
        <begin position="607"/>
        <end position="791"/>
    </location>
</feature>
<protein>
    <submittedName>
        <fullName evidence="7">P-loop containing nucleoside triphosphate hydrolase protein</fullName>
    </submittedName>
</protein>
<feature type="region of interest" description="Disordered" evidence="4">
    <location>
        <begin position="1833"/>
        <end position="1856"/>
    </location>
</feature>
<dbReference type="SMART" id="SM00490">
    <property type="entry name" value="HELICc"/>
    <property type="match status" value="1"/>
</dbReference>
<dbReference type="InterPro" id="IPR038718">
    <property type="entry name" value="SNF2-like_sf"/>
</dbReference>
<evidence type="ECO:0000259" key="5">
    <source>
        <dbReference type="PROSITE" id="PS51192"/>
    </source>
</evidence>
<dbReference type="PROSITE" id="PS51194">
    <property type="entry name" value="HELICASE_CTER"/>
    <property type="match status" value="1"/>
</dbReference>
<dbReference type="Gene3D" id="3.30.870.10">
    <property type="entry name" value="Endonuclease Chain A"/>
    <property type="match status" value="1"/>
</dbReference>
<evidence type="ECO:0000313" key="8">
    <source>
        <dbReference type="Proteomes" id="UP000800200"/>
    </source>
</evidence>
<dbReference type="SUPFAM" id="SSF52540">
    <property type="entry name" value="P-loop containing nucleoside triphosphate hydrolases"/>
    <property type="match status" value="2"/>
</dbReference>
<dbReference type="InterPro" id="IPR014001">
    <property type="entry name" value="Helicase_ATP-bd"/>
</dbReference>
<dbReference type="InterPro" id="IPR049730">
    <property type="entry name" value="SNF2/RAD54-like_C"/>
</dbReference>
<reference evidence="7" key="1">
    <citation type="journal article" date="2020" name="Stud. Mycol.">
        <title>101 Dothideomycetes genomes: a test case for predicting lifestyles and emergence of pathogens.</title>
        <authorList>
            <person name="Haridas S."/>
            <person name="Albert R."/>
            <person name="Binder M."/>
            <person name="Bloem J."/>
            <person name="Labutti K."/>
            <person name="Salamov A."/>
            <person name="Andreopoulos B."/>
            <person name="Baker S."/>
            <person name="Barry K."/>
            <person name="Bills G."/>
            <person name="Bluhm B."/>
            <person name="Cannon C."/>
            <person name="Castanera R."/>
            <person name="Culley D."/>
            <person name="Daum C."/>
            <person name="Ezra D."/>
            <person name="Gonzalez J."/>
            <person name="Henrissat B."/>
            <person name="Kuo A."/>
            <person name="Liang C."/>
            <person name="Lipzen A."/>
            <person name="Lutzoni F."/>
            <person name="Magnuson J."/>
            <person name="Mondo S."/>
            <person name="Nolan M."/>
            <person name="Ohm R."/>
            <person name="Pangilinan J."/>
            <person name="Park H.-J."/>
            <person name="Ramirez L."/>
            <person name="Alfaro M."/>
            <person name="Sun H."/>
            <person name="Tritt A."/>
            <person name="Yoshinaga Y."/>
            <person name="Zwiers L.-H."/>
            <person name="Turgeon B."/>
            <person name="Goodwin S."/>
            <person name="Spatafora J."/>
            <person name="Crous P."/>
            <person name="Grigoriev I."/>
        </authorList>
    </citation>
    <scope>NUCLEOTIDE SEQUENCE</scope>
    <source>
        <strain evidence="7">CBS 207.26</strain>
    </source>
</reference>
<feature type="compositionally biased region" description="Polar residues" evidence="4">
    <location>
        <begin position="1660"/>
        <end position="1669"/>
    </location>
</feature>
<evidence type="ECO:0000256" key="1">
    <source>
        <dbReference type="ARBA" id="ARBA00022741"/>
    </source>
</evidence>
<evidence type="ECO:0000256" key="4">
    <source>
        <dbReference type="SAM" id="MobiDB-lite"/>
    </source>
</evidence>
<keyword evidence="8" id="KW-1185">Reference proteome</keyword>
<keyword evidence="2 7" id="KW-0378">Hydrolase</keyword>
<dbReference type="PANTHER" id="PTHR10799">
    <property type="entry name" value="SNF2/RAD54 HELICASE FAMILY"/>
    <property type="match status" value="1"/>
</dbReference>
<dbReference type="GO" id="GO:0005524">
    <property type="term" value="F:ATP binding"/>
    <property type="evidence" value="ECO:0007669"/>
    <property type="project" value="InterPro"/>
</dbReference>
<dbReference type="InterPro" id="IPR001650">
    <property type="entry name" value="Helicase_C-like"/>
</dbReference>
<dbReference type="Pfam" id="PF00176">
    <property type="entry name" value="SNF2-rel_dom"/>
    <property type="match status" value="1"/>
</dbReference>
<dbReference type="Proteomes" id="UP000800200">
    <property type="component" value="Unassembled WGS sequence"/>
</dbReference>
<keyword evidence="1" id="KW-0547">Nucleotide-binding</keyword>
<dbReference type="Gene3D" id="3.40.50.300">
    <property type="entry name" value="P-loop containing nucleotide triphosphate hydrolases"/>
    <property type="match status" value="1"/>
</dbReference>
<sequence length="1882" mass="204263">MDGDKDADWSSRRPAAEHHMLSRLGGQRTPTRDWAMGCWAAWLTVILTRLRERRPWTVGLKLRQGRTLHQGTTSVFGRGRPIGPVSALPALACSIPPGVLRRQATILPTTGAGPFRPTLGEGCAGHTTWVTSLSRAVCGARLLALSGRPERLGTRARPRRAPVGGREAPASVSIAAAASGRGPLAVVDGATVAGAGTLGTIATTVINRQSLVFLAPPKLSRLGVLFCGDSPLGDGRRFAQSFLRHSRPPDLPIVATAPHHGAETNRAAYDHMRHWADVLVLLRAGGDRDQPGPTFKALDWPLKLRALAATRTVLRRGCLPLSSTAPSSLREFAWPRFLRAPDGQLVARLYEPGLRCAVRYDRCCAYFSSSVLAAAASGFGAFIQRIVDGAITKKPALRLLVNEELAELDVRALLDAGDDTPLIDALLARLGTPETALQKGRLEMLAWLAREGWLEMKVGVMRQGDGILHAKFGLFVDAAEDAVIFAGSGNESAKGIRGNYEKLEISRSWDDPERHAHFRDEFELLWSGDDPAVVTVSLPDAVRDELIKLAPEAPPVSEPEDNRRRQRAAMLWGYALEAPYMPDGGAATCDAMAPVTLWPHQRHVVAETAAAWPEGRLLCDEVGMGKTVEAILTLRRLLAGRGVKRALILPPANLLPQWQGELREKGGLRVPRMEGPKTLVWPDGTKQAVSSLAEALEEPLLLLSRETARSEGNLPTLMAATPWDLVLLDEGHAARRASQIEGEFNAPTLLLGLLRHMQMKGQARSFMILSATPMQTHPWEPWDLLQVLGEGGLWLSGFHIVRRFHEALASLDRGTLPRSEGMALARTLAATPHCPPAPASLGLPPIDDADAFAKALRFLPAASRQDAVRWMRVCSPLVRRMHRNTRRTLRKYFEMGLLDRPPPTRDVKDDPFGFETAEEREVYEAVTSYIDRRFNELENQKPGKGFVMTIYRRRAASSPVALRKSLERRATGLKAVIAQHAPDPSVLDIEDAQELEDLLNVKLTSALPETPKEARAELVEVEELLERIAALGALDTKRDRLVARTKQLTGDGRAVLIFTGYSDTMVYLRDALVGAFGASVASYSGEGGALRSGNGWVPASKEVVTKALRDGTIKVLVCTDAASEGLNLQAAGALVNFDLPWNPSKVEQRIGRIDRIGQELPILPVVNLYLKHSIDERVYKALASRCGLFETFVGPMQPVLSQALRMLIGREEVDEEALGRAADEIRANPTLMQAFPEDEPVPMAVEAGLVLASDTEALLAALDGTGVRVTSESNALHRIGDGPLCLVTHPSAITTSAEAACVDGLDQRQHTMHRLLQQPGERLPLLLVSAEAGAFRVTLCAWLEGASIQEVSSFSDLKVLVTSWDGQNVPTGAWQTACAKLRIAAQSKVAKMVQQFEAGDRTKAVAQNEAVRLRLIDELGRLLICFEPDTDDLNGKFYRLASEQTPTAHRLQNVFERLGGYPDWEGHHIADLREFRENLGPSQVKSRLTGRELDAALADPRWADQDCEIWTRCPARRPSGPGQPILAAQTLHPAELAQVAGHHHQPAAARLAHDHQVVGTDHPATPLQARPDLGQQLVEHHVRGAERRGLRVETPPQAGRAIAQHPDAQVGVEQVAQRHSASRSRIAGCWRSSRSTPGPAKKSSHSASAGAMTRRGPSRRITTSRTPSPKATPLGRRTAWERLDRNRVVRAGMLSSVYIPAVYLFRIAGSKLRLGRTPYLSRGSVAQLHWSAFLVICAGLPDPARGVVAPQVGRSQIAESDLGGAVAGLSHDLGEVGALLAGGGGEPRPQRVPREALPPLQPGRLGCPLHQPPHRLVRQRGGGELPRLAHAHKERPLPIGAPAGDVGSPLPETQPGLQRRQRTAARLGRVGPDGDLLAGAAL</sequence>
<dbReference type="OrthoDB" id="448448at2759"/>
<evidence type="ECO:0000313" key="7">
    <source>
        <dbReference type="EMBL" id="KAF2174655.1"/>
    </source>
</evidence>
<name>A0A6A6D6H5_9PEZI</name>
<feature type="non-terminal residue" evidence="7">
    <location>
        <position position="1882"/>
    </location>
</feature>
<dbReference type="InterPro" id="IPR027417">
    <property type="entry name" value="P-loop_NTPase"/>
</dbReference>
<feature type="compositionally biased region" description="Low complexity" evidence="4">
    <location>
        <begin position="1637"/>
        <end position="1651"/>
    </location>
</feature>
<feature type="region of interest" description="Disordered" evidence="4">
    <location>
        <begin position="1863"/>
        <end position="1882"/>
    </location>
</feature>
<dbReference type="CDD" id="cd18793">
    <property type="entry name" value="SF2_C_SNF"/>
    <property type="match status" value="1"/>
</dbReference>
<dbReference type="InterPro" id="IPR000330">
    <property type="entry name" value="SNF2_N"/>
</dbReference>
<evidence type="ECO:0000256" key="3">
    <source>
        <dbReference type="ARBA" id="ARBA00022840"/>
    </source>
</evidence>
<gene>
    <name evidence="7" type="ORF">K469DRAFT_686395</name>
</gene>
<accession>A0A6A6D6H5</accession>
<keyword evidence="3" id="KW-0067">ATP-binding</keyword>
<dbReference type="GO" id="GO:0016787">
    <property type="term" value="F:hydrolase activity"/>
    <property type="evidence" value="ECO:0007669"/>
    <property type="project" value="UniProtKB-KW"/>
</dbReference>
<organism evidence="7 8">
    <name type="scientific">Zopfia rhizophila CBS 207.26</name>
    <dbReference type="NCBI Taxonomy" id="1314779"/>
    <lineage>
        <taxon>Eukaryota</taxon>
        <taxon>Fungi</taxon>
        <taxon>Dikarya</taxon>
        <taxon>Ascomycota</taxon>
        <taxon>Pezizomycotina</taxon>
        <taxon>Dothideomycetes</taxon>
        <taxon>Dothideomycetes incertae sedis</taxon>
        <taxon>Zopfiaceae</taxon>
        <taxon>Zopfia</taxon>
    </lineage>
</organism>
<evidence type="ECO:0000256" key="2">
    <source>
        <dbReference type="ARBA" id="ARBA00022801"/>
    </source>
</evidence>
<dbReference type="EMBL" id="ML994799">
    <property type="protein sequence ID" value="KAF2174655.1"/>
    <property type="molecule type" value="Genomic_DNA"/>
</dbReference>